<feature type="transmembrane region" description="Helical" evidence="1">
    <location>
        <begin position="215"/>
        <end position="234"/>
    </location>
</feature>
<feature type="transmembrane region" description="Helical" evidence="1">
    <location>
        <begin position="50"/>
        <end position="70"/>
    </location>
</feature>
<feature type="transmembrane region" description="Helical" evidence="1">
    <location>
        <begin position="120"/>
        <end position="141"/>
    </location>
</feature>
<evidence type="ECO:0000313" key="4">
    <source>
        <dbReference type="Proteomes" id="UP000807342"/>
    </source>
</evidence>
<dbReference type="Proteomes" id="UP000807342">
    <property type="component" value="Unassembled WGS sequence"/>
</dbReference>
<keyword evidence="1" id="KW-0812">Transmembrane</keyword>
<dbReference type="EMBL" id="MU151253">
    <property type="protein sequence ID" value="KAF9446291.1"/>
    <property type="molecule type" value="Genomic_DNA"/>
</dbReference>
<keyword evidence="1" id="KW-1133">Transmembrane helix</keyword>
<protein>
    <recommendedName>
        <fullName evidence="2">DUF6533 domain-containing protein</fullName>
    </recommendedName>
</protein>
<comment type="caution">
    <text evidence="3">The sequence shown here is derived from an EMBL/GenBank/DDBJ whole genome shotgun (WGS) entry which is preliminary data.</text>
</comment>
<feature type="transmembrane region" description="Helical" evidence="1">
    <location>
        <begin position="90"/>
        <end position="108"/>
    </location>
</feature>
<reference evidence="3" key="1">
    <citation type="submission" date="2020-11" db="EMBL/GenBank/DDBJ databases">
        <authorList>
            <consortium name="DOE Joint Genome Institute"/>
            <person name="Ahrendt S."/>
            <person name="Riley R."/>
            <person name="Andreopoulos W."/>
            <person name="Labutti K."/>
            <person name="Pangilinan J."/>
            <person name="Ruiz-Duenas F.J."/>
            <person name="Barrasa J.M."/>
            <person name="Sanchez-Garcia M."/>
            <person name="Camarero S."/>
            <person name="Miyauchi S."/>
            <person name="Serrano A."/>
            <person name="Linde D."/>
            <person name="Babiker R."/>
            <person name="Drula E."/>
            <person name="Ayuso-Fernandez I."/>
            <person name="Pacheco R."/>
            <person name="Padilla G."/>
            <person name="Ferreira P."/>
            <person name="Barriuso J."/>
            <person name="Kellner H."/>
            <person name="Castanera R."/>
            <person name="Alfaro M."/>
            <person name="Ramirez L."/>
            <person name="Pisabarro A.G."/>
            <person name="Kuo A."/>
            <person name="Tritt A."/>
            <person name="Lipzen A."/>
            <person name="He G."/>
            <person name="Yan M."/>
            <person name="Ng V."/>
            <person name="Cullen D."/>
            <person name="Martin F."/>
            <person name="Rosso M.-N."/>
            <person name="Henrissat B."/>
            <person name="Hibbett D."/>
            <person name="Martinez A.T."/>
            <person name="Grigoriev I.V."/>
        </authorList>
    </citation>
    <scope>NUCLEOTIDE SEQUENCE</scope>
    <source>
        <strain evidence="3">MF-IS2</strain>
    </source>
</reference>
<keyword evidence="4" id="KW-1185">Reference proteome</keyword>
<feature type="transmembrane region" description="Helical" evidence="1">
    <location>
        <begin position="20"/>
        <end position="38"/>
    </location>
</feature>
<feature type="domain" description="DUF6533" evidence="2">
    <location>
        <begin position="20"/>
        <end position="63"/>
    </location>
</feature>
<organism evidence="3 4">
    <name type="scientific">Macrolepiota fuliginosa MF-IS2</name>
    <dbReference type="NCBI Taxonomy" id="1400762"/>
    <lineage>
        <taxon>Eukaryota</taxon>
        <taxon>Fungi</taxon>
        <taxon>Dikarya</taxon>
        <taxon>Basidiomycota</taxon>
        <taxon>Agaricomycotina</taxon>
        <taxon>Agaricomycetes</taxon>
        <taxon>Agaricomycetidae</taxon>
        <taxon>Agaricales</taxon>
        <taxon>Agaricineae</taxon>
        <taxon>Agaricaceae</taxon>
        <taxon>Macrolepiota</taxon>
    </lineage>
</organism>
<evidence type="ECO:0000313" key="3">
    <source>
        <dbReference type="EMBL" id="KAF9446291.1"/>
    </source>
</evidence>
<name>A0A9P5XAG8_9AGAR</name>
<sequence>MDAYSAALSTLVREAHALEYLQVALYTFFIFDYLELLFREIESIWKRKWAKVNILYLLCRYTCFVNLVIWASSLADAGVKLKPCLNTVYAHGWVAFIGMTSAQLTFFLRTYALWGASRAVAVFLSTLSVAMIGSGIIISSLTMRSKQLIQLPIHDATIVPQCLLNVEGSVKLGMFGILNGRIIDIILVVMVVVAKIRRYRAIDTSPFINKVFHEATVYFGLNFVISVMSTVFFFTLPGVTKMFCTEFMAVMYRCLACRMIVRLREQGMEITSTQSAAPVSGLQFQKDEQDQSGLTSSRV</sequence>
<evidence type="ECO:0000256" key="1">
    <source>
        <dbReference type="SAM" id="Phobius"/>
    </source>
</evidence>
<dbReference type="Pfam" id="PF20151">
    <property type="entry name" value="DUF6533"/>
    <property type="match status" value="1"/>
</dbReference>
<evidence type="ECO:0000259" key="2">
    <source>
        <dbReference type="Pfam" id="PF20151"/>
    </source>
</evidence>
<accession>A0A9P5XAG8</accession>
<keyword evidence="1" id="KW-0472">Membrane</keyword>
<dbReference type="OrthoDB" id="3251775at2759"/>
<proteinExistence type="predicted"/>
<dbReference type="InterPro" id="IPR045340">
    <property type="entry name" value="DUF6533"/>
</dbReference>
<feature type="transmembrane region" description="Helical" evidence="1">
    <location>
        <begin position="173"/>
        <end position="194"/>
    </location>
</feature>
<dbReference type="AlphaFoldDB" id="A0A9P5XAG8"/>
<gene>
    <name evidence="3" type="ORF">P691DRAFT_804396</name>
</gene>